<reference evidence="2 3" key="1">
    <citation type="journal article" date="2011" name="Int. J. Syst. Evol. Microbiol.">
        <title>Zhongshania antarctica gen. nov., sp. nov. and Zhongshania guokunii sp. nov., gammaproteobacteria respectively isolated from coastal attached (fast) ice and surface seawater of the Antarctic.</title>
        <authorList>
            <person name="Li H.J."/>
            <person name="Zhang X.Y."/>
            <person name="Chen C.X."/>
            <person name="Zhang Y.J."/>
            <person name="Gao Z.M."/>
            <person name="Yu Y."/>
            <person name="Chen X.L."/>
            <person name="Chen B."/>
            <person name="Zhang Y.Z."/>
        </authorList>
    </citation>
    <scope>NUCLEOTIDE SEQUENCE [LARGE SCALE GENOMIC DNA]</scope>
    <source>
        <strain evidence="2 3">ZS6-22T</strain>
    </source>
</reference>
<sequence>MNESLISTPPPNKAETVLLLHGATSVHDIWAPLLPLFPANYRIIPLALPGHLDGEPVDLTQPISLDLLSKKIVLEMHRQGIESAHVAGNSLGGWLALELARCGFAKSVTAFSPAGSWPNHKAFLRIARAMVFACRVFPLLRPLFAPLMVFTTVRQWLFASQMRHGERISPSAAKRLLLAICRCPVIPPLIKAFGDHGAIRPLPDPSIPVNIVWSANDAVLPPAEFLEPMRDAVPSARFILLGEAGHVPMYDQPAAMVAHIQESIEQTTANVTMNA</sequence>
<dbReference type="InterPro" id="IPR050266">
    <property type="entry name" value="AB_hydrolase_sf"/>
</dbReference>
<keyword evidence="2" id="KW-0378">Hydrolase</keyword>
<dbReference type="EMBL" id="JBFRYA010000004">
    <property type="protein sequence ID" value="MEX1668543.1"/>
    <property type="molecule type" value="Genomic_DNA"/>
</dbReference>
<keyword evidence="3" id="KW-1185">Reference proteome</keyword>
<name>A0ABV3U3P9_9GAMM</name>
<dbReference type="Gene3D" id="3.40.50.1820">
    <property type="entry name" value="alpha/beta hydrolase"/>
    <property type="match status" value="1"/>
</dbReference>
<dbReference type="InterPro" id="IPR000073">
    <property type="entry name" value="AB_hydrolase_1"/>
</dbReference>
<evidence type="ECO:0000313" key="2">
    <source>
        <dbReference type="EMBL" id="MEX1668543.1"/>
    </source>
</evidence>
<dbReference type="Proteomes" id="UP001557485">
    <property type="component" value="Unassembled WGS sequence"/>
</dbReference>
<dbReference type="RefSeq" id="WP_368380828.1">
    <property type="nucleotide sequence ID" value="NZ_JBFRYA010000004.1"/>
</dbReference>
<feature type="domain" description="AB hydrolase-1" evidence="1">
    <location>
        <begin position="17"/>
        <end position="258"/>
    </location>
</feature>
<dbReference type="PANTHER" id="PTHR43798">
    <property type="entry name" value="MONOACYLGLYCEROL LIPASE"/>
    <property type="match status" value="1"/>
</dbReference>
<accession>A0ABV3U3P9</accession>
<dbReference type="GO" id="GO:0016787">
    <property type="term" value="F:hydrolase activity"/>
    <property type="evidence" value="ECO:0007669"/>
    <property type="project" value="UniProtKB-KW"/>
</dbReference>
<protein>
    <submittedName>
        <fullName evidence="2">Alpha/beta fold hydrolase</fullName>
    </submittedName>
</protein>
<gene>
    <name evidence="2" type="ORF">AB4876_06450</name>
</gene>
<organism evidence="2 3">
    <name type="scientific">Zhongshania guokunii</name>
    <dbReference type="NCBI Taxonomy" id="641783"/>
    <lineage>
        <taxon>Bacteria</taxon>
        <taxon>Pseudomonadati</taxon>
        <taxon>Pseudomonadota</taxon>
        <taxon>Gammaproteobacteria</taxon>
        <taxon>Cellvibrionales</taxon>
        <taxon>Spongiibacteraceae</taxon>
        <taxon>Zhongshania</taxon>
    </lineage>
</organism>
<dbReference type="SUPFAM" id="SSF53474">
    <property type="entry name" value="alpha/beta-Hydrolases"/>
    <property type="match status" value="1"/>
</dbReference>
<dbReference type="InterPro" id="IPR029058">
    <property type="entry name" value="AB_hydrolase_fold"/>
</dbReference>
<evidence type="ECO:0000313" key="3">
    <source>
        <dbReference type="Proteomes" id="UP001557485"/>
    </source>
</evidence>
<comment type="caution">
    <text evidence="2">The sequence shown here is derived from an EMBL/GenBank/DDBJ whole genome shotgun (WGS) entry which is preliminary data.</text>
</comment>
<evidence type="ECO:0000259" key="1">
    <source>
        <dbReference type="Pfam" id="PF12697"/>
    </source>
</evidence>
<dbReference type="PANTHER" id="PTHR43798:SF5">
    <property type="entry name" value="MONOACYLGLYCEROL LIPASE ABHD6"/>
    <property type="match status" value="1"/>
</dbReference>
<dbReference type="Pfam" id="PF12697">
    <property type="entry name" value="Abhydrolase_6"/>
    <property type="match status" value="1"/>
</dbReference>
<proteinExistence type="predicted"/>